<accession>A0ABQ7K9G5</accession>
<dbReference type="Pfam" id="PF00328">
    <property type="entry name" value="His_Phos_2"/>
    <property type="match status" value="2"/>
</dbReference>
<proteinExistence type="inferred from homology"/>
<dbReference type="EMBL" id="JAAAIM010000134">
    <property type="protein sequence ID" value="KAG0293998.1"/>
    <property type="molecule type" value="Genomic_DNA"/>
</dbReference>
<comment type="caution">
    <text evidence="4">The sequence shown here is derived from an EMBL/GenBank/DDBJ whole genome shotgun (WGS) entry which is preliminary data.</text>
</comment>
<organism evidence="4 5">
    <name type="scientific">Linnemannia gamsii</name>
    <dbReference type="NCBI Taxonomy" id="64522"/>
    <lineage>
        <taxon>Eukaryota</taxon>
        <taxon>Fungi</taxon>
        <taxon>Fungi incertae sedis</taxon>
        <taxon>Mucoromycota</taxon>
        <taxon>Mortierellomycotina</taxon>
        <taxon>Mortierellomycetes</taxon>
        <taxon>Mortierellales</taxon>
        <taxon>Mortierellaceae</taxon>
        <taxon>Linnemannia</taxon>
    </lineage>
</organism>
<dbReference type="InterPro" id="IPR029033">
    <property type="entry name" value="His_PPase_superfam"/>
</dbReference>
<dbReference type="SUPFAM" id="SSF53254">
    <property type="entry name" value="Phosphoglycerate mutase-like"/>
    <property type="match status" value="1"/>
</dbReference>
<protein>
    <submittedName>
        <fullName evidence="4">Acid phosphatase-like protein 2</fullName>
    </submittedName>
</protein>
<dbReference type="Proteomes" id="UP001194696">
    <property type="component" value="Unassembled WGS sequence"/>
</dbReference>
<evidence type="ECO:0000256" key="3">
    <source>
        <dbReference type="SAM" id="SignalP"/>
    </source>
</evidence>
<evidence type="ECO:0000313" key="5">
    <source>
        <dbReference type="Proteomes" id="UP001194696"/>
    </source>
</evidence>
<comment type="similarity">
    <text evidence="1">Belongs to the histidine acid phosphatase family.</text>
</comment>
<evidence type="ECO:0000313" key="4">
    <source>
        <dbReference type="EMBL" id="KAG0293998.1"/>
    </source>
</evidence>
<keyword evidence="2" id="KW-0378">Hydrolase</keyword>
<dbReference type="Gene3D" id="3.40.50.1240">
    <property type="entry name" value="Phosphoglycerate mutase-like"/>
    <property type="match status" value="1"/>
</dbReference>
<evidence type="ECO:0000256" key="2">
    <source>
        <dbReference type="ARBA" id="ARBA00022801"/>
    </source>
</evidence>
<feature type="signal peptide" evidence="3">
    <location>
        <begin position="1"/>
        <end position="31"/>
    </location>
</feature>
<dbReference type="InterPro" id="IPR000560">
    <property type="entry name" value="His_Pase_clade-2"/>
</dbReference>
<gene>
    <name evidence="4" type="primary">ACPL2_1</name>
    <name evidence="4" type="ORF">BGZ96_001910</name>
</gene>
<dbReference type="CDD" id="cd07061">
    <property type="entry name" value="HP_HAP_like"/>
    <property type="match status" value="1"/>
</dbReference>
<dbReference type="InterPro" id="IPR050645">
    <property type="entry name" value="Histidine_acid_phosphatase"/>
</dbReference>
<feature type="chain" id="PRO_5047046946" evidence="3">
    <location>
        <begin position="32"/>
        <end position="492"/>
    </location>
</feature>
<evidence type="ECO:0000256" key="1">
    <source>
        <dbReference type="ARBA" id="ARBA00005375"/>
    </source>
</evidence>
<name>A0ABQ7K9G5_9FUNG</name>
<dbReference type="PANTHER" id="PTHR11567">
    <property type="entry name" value="ACID PHOSPHATASE-RELATED"/>
    <property type="match status" value="1"/>
</dbReference>
<dbReference type="PANTHER" id="PTHR11567:SF110">
    <property type="entry name" value="2-PHOSPHOXYLOSE PHOSPHATASE 1"/>
    <property type="match status" value="1"/>
</dbReference>
<keyword evidence="5" id="KW-1185">Reference proteome</keyword>
<keyword evidence="3" id="KW-0732">Signal</keyword>
<reference evidence="4 5" key="1">
    <citation type="journal article" date="2020" name="Fungal Divers.">
        <title>Resolving the Mortierellaceae phylogeny through synthesis of multi-gene phylogenetics and phylogenomics.</title>
        <authorList>
            <person name="Vandepol N."/>
            <person name="Liber J."/>
            <person name="Desiro A."/>
            <person name="Na H."/>
            <person name="Kennedy M."/>
            <person name="Barry K."/>
            <person name="Grigoriev I.V."/>
            <person name="Miller A.N."/>
            <person name="O'Donnell K."/>
            <person name="Stajich J.E."/>
            <person name="Bonito G."/>
        </authorList>
    </citation>
    <scope>NUCLEOTIDE SEQUENCE [LARGE SCALE GENOMIC DNA]</scope>
    <source>
        <strain evidence="4 5">AD045</strain>
    </source>
</reference>
<sequence>MVTTPATKVAARKARLTTLFLFCLTISTVTAHPEPNAEAASFTNQEKGARQILIYEDGNPYNYCEAEHPTVDTYPDPPVKGATLSNVQMFIRHGDRTSQSFYPVDHKVTYECSAQTDYNYFTSAPNGSNASLITTQVVTIPQDSPYAKSIWKGSCIPGQLTPKGAEQQERMGRALRRIYVDKLGFLPEKFQPEKFFVRSTDFWRTRQSATSLINGLYTTPSSSGATPPPALRLTTLPFELEYLVFNERDQCPRVNQLKSIIARKSPLLQHLYTHIPAPIISACKIIDYPNTVSVDEVSDFVSPRVCHDLPMPCVKEGEECVDGMGVMEAMAVFRSKETGEMLRDSEGSFELLKVGFGPAVEMVRRNVIGGNARKEGGEGVVFSLYSGHDTMLMPLLAVLESLDLRWPPYASNILIEQWETPSSEKYIRVIYNNRIVRTKSNWCDLSWCPVQTFLDRLEKYLPGDDYLETCQEQPKRKPKNSILPPYMSDVRK</sequence>